<reference evidence="2 3" key="1">
    <citation type="submission" date="2010-12" db="EMBL/GenBank/DDBJ databases">
        <authorList>
            <person name="Muzny D."/>
            <person name="Qin X."/>
            <person name="Deng J."/>
            <person name="Jiang H."/>
            <person name="Liu Y."/>
            <person name="Qu J."/>
            <person name="Song X.-Z."/>
            <person name="Zhang L."/>
            <person name="Thornton R."/>
            <person name="Coyle M."/>
            <person name="Francisco L."/>
            <person name="Jackson L."/>
            <person name="Javaid M."/>
            <person name="Korchina V."/>
            <person name="Kovar C."/>
            <person name="Mata R."/>
            <person name="Mathew T."/>
            <person name="Ngo R."/>
            <person name="Nguyen L."/>
            <person name="Nguyen N."/>
            <person name="Okwuonu G."/>
            <person name="Ongeri F."/>
            <person name="Pham C."/>
            <person name="Simmons D."/>
            <person name="Wilczek-Boney K."/>
            <person name="Hale W."/>
            <person name="Jakkamsetti A."/>
            <person name="Pham P."/>
            <person name="Ruth R."/>
            <person name="San Lucas F."/>
            <person name="Warren J."/>
            <person name="Zhang J."/>
            <person name="Zhao Z."/>
            <person name="Zhou C."/>
            <person name="Zhu D."/>
            <person name="Lee S."/>
            <person name="Bess C."/>
            <person name="Blankenburg K."/>
            <person name="Forbes L."/>
            <person name="Fu Q."/>
            <person name="Gubbala S."/>
            <person name="Hirani K."/>
            <person name="Jayaseelan J.C."/>
            <person name="Lara F."/>
            <person name="Munidasa M."/>
            <person name="Palculict T."/>
            <person name="Patil S."/>
            <person name="Pu L.-L."/>
            <person name="Saada N."/>
            <person name="Tang L."/>
            <person name="Weissenberger G."/>
            <person name="Zhu Y."/>
            <person name="Hemphill L."/>
            <person name="Shang Y."/>
            <person name="Youmans B."/>
            <person name="Ayvaz T."/>
            <person name="Ross M."/>
            <person name="Santibanez J."/>
            <person name="Aqrawi P."/>
            <person name="Gross S."/>
            <person name="Joshi V."/>
            <person name="Fowler G."/>
            <person name="Nazareth L."/>
            <person name="Reid J."/>
            <person name="Worley K."/>
            <person name="Petrosino J."/>
            <person name="Highlander S."/>
            <person name="Gibbs R."/>
        </authorList>
    </citation>
    <scope>NUCLEOTIDE SEQUENCE [LARGE SCALE GENOMIC DNA]</scope>
    <source>
        <strain evidence="2 3">ATCC 51599</strain>
    </source>
</reference>
<dbReference type="EMBL" id="AEQP01000004">
    <property type="protein sequence ID" value="EFV95206.1"/>
    <property type="molecule type" value="Genomic_DNA"/>
</dbReference>
<dbReference type="Proteomes" id="UP000011021">
    <property type="component" value="Unassembled WGS sequence"/>
</dbReference>
<dbReference type="HOGENOM" id="CLU_3026700_0_0_4"/>
<evidence type="ECO:0000256" key="1">
    <source>
        <dbReference type="SAM" id="MobiDB-lite"/>
    </source>
</evidence>
<keyword evidence="3" id="KW-1185">Reference proteome</keyword>
<protein>
    <submittedName>
        <fullName evidence="2">Uncharacterized protein</fullName>
    </submittedName>
</protein>
<feature type="region of interest" description="Disordered" evidence="1">
    <location>
        <begin position="35"/>
        <end position="55"/>
    </location>
</feature>
<dbReference type="AlphaFoldDB" id="E7RWV2"/>
<comment type="caution">
    <text evidence="2">The sequence shown here is derived from an EMBL/GenBank/DDBJ whole genome shotgun (WGS) entry which is preliminary data.</text>
</comment>
<evidence type="ECO:0000313" key="2">
    <source>
        <dbReference type="EMBL" id="EFV95206.1"/>
    </source>
</evidence>
<name>E7RWV2_9BURK</name>
<proteinExistence type="predicted"/>
<evidence type="ECO:0000313" key="3">
    <source>
        <dbReference type="Proteomes" id="UP000011021"/>
    </source>
</evidence>
<organism evidence="2 3">
    <name type="scientific">Lautropia mirabilis ATCC 51599</name>
    <dbReference type="NCBI Taxonomy" id="887898"/>
    <lineage>
        <taxon>Bacteria</taxon>
        <taxon>Pseudomonadati</taxon>
        <taxon>Pseudomonadota</taxon>
        <taxon>Betaproteobacteria</taxon>
        <taxon>Burkholderiales</taxon>
        <taxon>Burkholderiaceae</taxon>
        <taxon>Lautropia</taxon>
    </lineage>
</organism>
<accession>E7RWV2</accession>
<sequence>MLQFSMFVQKSWFDSGHTAFWALSILRMLPFFANSGAQPTGATREWTGGQKLPGG</sequence>
<gene>
    <name evidence="2" type="ORF">HMPREF0551_1164</name>
</gene>